<dbReference type="GO" id="GO:0030422">
    <property type="term" value="P:siRNA processing"/>
    <property type="evidence" value="ECO:0007669"/>
    <property type="project" value="TreeGrafter"/>
</dbReference>
<name>A0A6G0HLX6_LARCR</name>
<dbReference type="Proteomes" id="UP000424527">
    <property type="component" value="Unassembled WGS sequence"/>
</dbReference>
<dbReference type="GO" id="GO:0035197">
    <property type="term" value="F:siRNA binding"/>
    <property type="evidence" value="ECO:0007669"/>
    <property type="project" value="TreeGrafter"/>
</dbReference>
<dbReference type="PANTHER" id="PTHR46205">
    <property type="entry name" value="LOQUACIOUS, ISOFORM B"/>
    <property type="match status" value="1"/>
</dbReference>
<proteinExistence type="predicted"/>
<dbReference type="SUPFAM" id="SSF54768">
    <property type="entry name" value="dsRNA-binding domain-like"/>
    <property type="match status" value="2"/>
</dbReference>
<dbReference type="GO" id="GO:0003725">
    <property type="term" value="F:double-stranded RNA binding"/>
    <property type="evidence" value="ECO:0007669"/>
    <property type="project" value="TreeGrafter"/>
</dbReference>
<dbReference type="AlphaFoldDB" id="A0A6G0HLX6"/>
<organism evidence="4 5">
    <name type="scientific">Larimichthys crocea</name>
    <name type="common">Large yellow croaker</name>
    <name type="synonym">Pseudosciaena crocea</name>
    <dbReference type="NCBI Taxonomy" id="215358"/>
    <lineage>
        <taxon>Eukaryota</taxon>
        <taxon>Metazoa</taxon>
        <taxon>Chordata</taxon>
        <taxon>Craniata</taxon>
        <taxon>Vertebrata</taxon>
        <taxon>Euteleostomi</taxon>
        <taxon>Actinopterygii</taxon>
        <taxon>Neopterygii</taxon>
        <taxon>Teleostei</taxon>
        <taxon>Neoteleostei</taxon>
        <taxon>Acanthomorphata</taxon>
        <taxon>Eupercaria</taxon>
        <taxon>Sciaenidae</taxon>
        <taxon>Larimichthys</taxon>
    </lineage>
</organism>
<dbReference type="InterPro" id="IPR051247">
    <property type="entry name" value="RLC_Component"/>
</dbReference>
<dbReference type="GO" id="GO:0070920">
    <property type="term" value="P:regulation of regulatory ncRNA processing"/>
    <property type="evidence" value="ECO:0007669"/>
    <property type="project" value="TreeGrafter"/>
</dbReference>
<dbReference type="PANTHER" id="PTHR46205:SF3">
    <property type="entry name" value="LOQUACIOUS, ISOFORM B"/>
    <property type="match status" value="1"/>
</dbReference>
<evidence type="ECO:0000256" key="1">
    <source>
        <dbReference type="ARBA" id="ARBA00022884"/>
    </source>
</evidence>
<dbReference type="Pfam" id="PF00035">
    <property type="entry name" value="dsrm"/>
    <property type="match status" value="1"/>
</dbReference>
<keyword evidence="5" id="KW-1185">Reference proteome</keyword>
<dbReference type="EMBL" id="REGW02000021">
    <property type="protein sequence ID" value="KAE8280248.1"/>
    <property type="molecule type" value="Genomic_DNA"/>
</dbReference>
<dbReference type="GO" id="GO:0005737">
    <property type="term" value="C:cytoplasm"/>
    <property type="evidence" value="ECO:0007669"/>
    <property type="project" value="TreeGrafter"/>
</dbReference>
<gene>
    <name evidence="4" type="ORF">D5F01_LYC20802</name>
</gene>
<evidence type="ECO:0000256" key="2">
    <source>
        <dbReference type="PROSITE-ProRule" id="PRU00266"/>
    </source>
</evidence>
<protein>
    <recommendedName>
        <fullName evidence="3">DRBM domain-containing protein</fullName>
    </recommendedName>
</protein>
<evidence type="ECO:0000259" key="3">
    <source>
        <dbReference type="PROSITE" id="PS50137"/>
    </source>
</evidence>
<accession>A0A6G0HLX6</accession>
<keyword evidence="1 2" id="KW-0694">RNA-binding</keyword>
<dbReference type="GO" id="GO:0005634">
    <property type="term" value="C:nucleus"/>
    <property type="evidence" value="ECO:0007669"/>
    <property type="project" value="TreeGrafter"/>
</dbReference>
<dbReference type="GO" id="GO:0070578">
    <property type="term" value="C:RISC-loading complex"/>
    <property type="evidence" value="ECO:0007669"/>
    <property type="project" value="TreeGrafter"/>
</dbReference>
<feature type="domain" description="DRBM" evidence="3">
    <location>
        <begin position="8"/>
        <end position="75"/>
    </location>
</feature>
<dbReference type="GO" id="GO:0016442">
    <property type="term" value="C:RISC complex"/>
    <property type="evidence" value="ECO:0007669"/>
    <property type="project" value="TreeGrafter"/>
</dbReference>
<comment type="caution">
    <text evidence="4">The sequence shown here is derived from an EMBL/GenBank/DDBJ whole genome shotgun (WGS) entry which is preliminary data.</text>
</comment>
<evidence type="ECO:0000313" key="4">
    <source>
        <dbReference type="EMBL" id="KAE8280248.1"/>
    </source>
</evidence>
<dbReference type="Gene3D" id="3.30.160.20">
    <property type="match status" value="2"/>
</dbReference>
<dbReference type="PROSITE" id="PS50137">
    <property type="entry name" value="DS_RBD"/>
    <property type="match status" value="1"/>
</dbReference>
<dbReference type="SMART" id="SM00358">
    <property type="entry name" value="DSRM"/>
    <property type="match status" value="2"/>
</dbReference>
<reference evidence="4 5" key="1">
    <citation type="submission" date="2019-07" db="EMBL/GenBank/DDBJ databases">
        <title>Chromosome genome assembly for large yellow croaker.</title>
        <authorList>
            <person name="Xiao S."/>
        </authorList>
    </citation>
    <scope>NUCLEOTIDE SEQUENCE [LARGE SCALE GENOMIC DNA]</scope>
    <source>
        <strain evidence="4">JMULYC20181020</strain>
        <tissue evidence="4">Muscle</tissue>
    </source>
</reference>
<sequence length="209" mass="23883">MATGLNLNWCAILKEYADMKKVSYDYSDMCSSGPQHDLTFHVKVNLGIFTAKGTGKTKGAAKDQAAQLLMELINPGSNNPQGDISTRKGHQRDNINFVRELQELCQRKKWPLPVYEEEAWASRHTCRCKVKFLLKENEEYAGYASIHVEVSGKSKRVVKERATENVLKLVANAERERALEREGARERSMTWIKEDQSTRHVRDHIPYSS</sequence>
<dbReference type="InterPro" id="IPR014720">
    <property type="entry name" value="dsRBD_dom"/>
</dbReference>
<evidence type="ECO:0000313" key="5">
    <source>
        <dbReference type="Proteomes" id="UP000424527"/>
    </source>
</evidence>